<dbReference type="InterPro" id="IPR019831">
    <property type="entry name" value="Mn/Fe_SOD_N"/>
</dbReference>
<dbReference type="InterPro" id="IPR036324">
    <property type="entry name" value="Mn/Fe_SOD_N_sf"/>
</dbReference>
<dbReference type="InterPro" id="IPR001189">
    <property type="entry name" value="Mn/Fe_SOD"/>
</dbReference>
<dbReference type="SUPFAM" id="SSF54719">
    <property type="entry name" value="Fe,Mn superoxide dismutase (SOD), C-terminal domain"/>
    <property type="match status" value="1"/>
</dbReference>
<keyword evidence="3" id="KW-0479">Metal-binding</keyword>
<protein>
    <recommendedName>
        <fullName evidence="2">superoxide dismutase</fullName>
        <ecNumber evidence="2">1.15.1.1</ecNumber>
    </recommendedName>
</protein>
<dbReference type="InterPro" id="IPR019832">
    <property type="entry name" value="Mn/Fe_SOD_C"/>
</dbReference>
<dbReference type="FunFam" id="1.10.287.990:FF:000001">
    <property type="entry name" value="Superoxide dismutase"/>
    <property type="match status" value="1"/>
</dbReference>
<evidence type="ECO:0000256" key="1">
    <source>
        <dbReference type="ARBA" id="ARBA00008714"/>
    </source>
</evidence>
<dbReference type="GO" id="GO:0004784">
    <property type="term" value="F:superoxide dismutase activity"/>
    <property type="evidence" value="ECO:0007669"/>
    <property type="project" value="UniProtKB-EC"/>
</dbReference>
<evidence type="ECO:0000256" key="2">
    <source>
        <dbReference type="ARBA" id="ARBA00012682"/>
    </source>
</evidence>
<reference evidence="7 8" key="2">
    <citation type="submission" date="2017-09" db="EMBL/GenBank/DDBJ databases">
        <title>Bacillus patelloidae sp. nov., isolated from the intestinal tract of a marine limpet.</title>
        <authorList>
            <person name="Liu R."/>
            <person name="Dong C."/>
            <person name="Shao Z."/>
        </authorList>
    </citation>
    <scope>NUCLEOTIDE SEQUENCE [LARGE SCALE GENOMIC DNA]</scope>
    <source>
        <strain evidence="7 8">SA5d-4</strain>
    </source>
</reference>
<evidence type="ECO:0000313" key="7">
    <source>
        <dbReference type="EMBL" id="OZM57150.1"/>
    </source>
</evidence>
<dbReference type="Pfam" id="PF02777">
    <property type="entry name" value="Sod_Fe_C"/>
    <property type="match status" value="1"/>
</dbReference>
<organism evidence="7 8">
    <name type="scientific">Lottiidibacillus patelloidae</name>
    <dbReference type="NCBI Taxonomy" id="2670334"/>
    <lineage>
        <taxon>Bacteria</taxon>
        <taxon>Bacillati</taxon>
        <taxon>Bacillota</taxon>
        <taxon>Bacilli</taxon>
        <taxon>Bacillales</taxon>
        <taxon>Bacillaceae</taxon>
        <taxon>Lottiidibacillus</taxon>
    </lineage>
</organism>
<dbReference type="GO" id="GO:0046872">
    <property type="term" value="F:metal ion binding"/>
    <property type="evidence" value="ECO:0007669"/>
    <property type="project" value="UniProtKB-KW"/>
</dbReference>
<evidence type="ECO:0000259" key="6">
    <source>
        <dbReference type="Pfam" id="PF02777"/>
    </source>
</evidence>
<evidence type="ECO:0000259" key="5">
    <source>
        <dbReference type="Pfam" id="PF00081"/>
    </source>
</evidence>
<comment type="similarity">
    <text evidence="1">Belongs to the iron/manganese superoxide dismutase family.</text>
</comment>
<feature type="domain" description="Manganese/iron superoxide dismutase N-terminal" evidence="5">
    <location>
        <begin position="71"/>
        <end position="152"/>
    </location>
</feature>
<accession>A0A263BTV7</accession>
<dbReference type="SUPFAM" id="SSF46609">
    <property type="entry name" value="Fe,Mn superoxide dismutase (SOD), N-terminal domain"/>
    <property type="match status" value="1"/>
</dbReference>
<reference evidence="8" key="1">
    <citation type="submission" date="2017-08" db="EMBL/GenBank/DDBJ databases">
        <authorList>
            <person name="Huang Z."/>
        </authorList>
    </citation>
    <scope>NUCLEOTIDE SEQUENCE [LARGE SCALE GENOMIC DNA]</scope>
    <source>
        <strain evidence="8">SA5d-4</strain>
    </source>
</reference>
<dbReference type="EC" id="1.15.1.1" evidence="2"/>
<dbReference type="EMBL" id="NPIA01000003">
    <property type="protein sequence ID" value="OZM57150.1"/>
    <property type="molecule type" value="Genomic_DNA"/>
</dbReference>
<dbReference type="Proteomes" id="UP000217083">
    <property type="component" value="Unassembled WGS sequence"/>
</dbReference>
<dbReference type="Gene3D" id="1.10.287.990">
    <property type="entry name" value="Fe,Mn superoxide dismutase (SOD) domain"/>
    <property type="match status" value="1"/>
</dbReference>
<dbReference type="PROSITE" id="PS00088">
    <property type="entry name" value="SOD_MN"/>
    <property type="match status" value="1"/>
</dbReference>
<comment type="caution">
    <text evidence="7">The sequence shown here is derived from an EMBL/GenBank/DDBJ whole genome shotgun (WGS) entry which is preliminary data.</text>
</comment>
<dbReference type="Gene3D" id="3.55.40.20">
    <property type="entry name" value="Iron/manganese superoxide dismutase, C-terminal domain"/>
    <property type="match status" value="1"/>
</dbReference>
<dbReference type="AlphaFoldDB" id="A0A263BTV7"/>
<dbReference type="InterPro" id="IPR019833">
    <property type="entry name" value="Mn/Fe_SOD_BS"/>
</dbReference>
<feature type="domain" description="Manganese/iron superoxide dismutase C-terminal" evidence="6">
    <location>
        <begin position="159"/>
        <end position="261"/>
    </location>
</feature>
<dbReference type="PANTHER" id="PTHR11404:SF6">
    <property type="entry name" value="SUPEROXIDE DISMUTASE [MN], MITOCHONDRIAL"/>
    <property type="match status" value="1"/>
</dbReference>
<dbReference type="InterPro" id="IPR050265">
    <property type="entry name" value="Fe/Mn_Superoxide_Dismutase"/>
</dbReference>
<name>A0A263BTV7_9BACI</name>
<proteinExistence type="inferred from homology"/>
<gene>
    <name evidence="7" type="ORF">CIB95_06685</name>
</gene>
<evidence type="ECO:0000256" key="4">
    <source>
        <dbReference type="ARBA" id="ARBA00023002"/>
    </source>
</evidence>
<dbReference type="FunFam" id="3.55.40.20:FF:000004">
    <property type="entry name" value="Superoxide dismutase [Fe]"/>
    <property type="match status" value="1"/>
</dbReference>
<evidence type="ECO:0000313" key="8">
    <source>
        <dbReference type="Proteomes" id="UP000217083"/>
    </source>
</evidence>
<dbReference type="RefSeq" id="WP_094923556.1">
    <property type="nucleotide sequence ID" value="NZ_NPIA01000003.1"/>
</dbReference>
<evidence type="ECO:0000256" key="3">
    <source>
        <dbReference type="ARBA" id="ARBA00022723"/>
    </source>
</evidence>
<dbReference type="PRINTS" id="PR01703">
    <property type="entry name" value="MNSODISMTASE"/>
</dbReference>
<dbReference type="InterPro" id="IPR036314">
    <property type="entry name" value="SOD_C_sf"/>
</dbReference>
<keyword evidence="8" id="KW-1185">Reference proteome</keyword>
<dbReference type="Pfam" id="PF00081">
    <property type="entry name" value="Sod_Fe_N"/>
    <property type="match status" value="1"/>
</dbReference>
<dbReference type="PANTHER" id="PTHR11404">
    <property type="entry name" value="SUPEROXIDE DISMUTASE 2"/>
    <property type="match status" value="1"/>
</dbReference>
<keyword evidence="4" id="KW-0560">Oxidoreductase</keyword>
<sequence length="273" mass="32661">MEREYLDEIYRWCKNACMHNDASSDLQNLMKKIEYMQNVRNIDQIQLKEIYEEASRIYHFNKLNERIEIGEHSLPSLPYPYNALEPVISKKIMELHHDKHHKSYVDGLNKAEKELQKARNSNDYSLIKHWERELAFHGSGHYLHTLFWYTMSPNGGGKPQGKLLAEIVKGFGSFENFKRHFSEAAKNVEGVGWALLVWSARAHRLGILQAEKHQNLTQWDTVPLLVLDVWEHAYYLQYENDRSKYIQEWWKIVNWDYVEKRFEKAMQLKWKAY</sequence>